<dbReference type="Pfam" id="PF10099">
    <property type="entry name" value="RskA_C"/>
    <property type="match status" value="1"/>
</dbReference>
<feature type="domain" description="Anti-sigma K factor RskA C-terminal" evidence="3">
    <location>
        <begin position="95"/>
        <end position="248"/>
    </location>
</feature>
<evidence type="ECO:0000256" key="1">
    <source>
        <dbReference type="SAM" id="MobiDB-lite"/>
    </source>
</evidence>
<evidence type="ECO:0000313" key="5">
    <source>
        <dbReference type="Proteomes" id="UP000244962"/>
    </source>
</evidence>
<sequence>MMHLDDDELVLYSFGEDTPDAAQREHLENCALCSAELNALKHLVSAGRALDDTDLVEAPDSVWQRIHAELELSPELGPVPRDGGAQPVTVGVAAPLQVPSRRASPTRPEREQRRGRIRPMTALLVAASLVVGLVAGIAGTVLVSRPGDPRLLAEAELQPFPDWDVSGSARVEENEAGVRHIVVDVSAPGEGLTEVWLIDPETSGLVSLGLLGGESGTFAIPEGVDLSRYTVVDVSREPADGNPAHSGDSIARGELRGS</sequence>
<keyword evidence="2" id="KW-1133">Transmembrane helix</keyword>
<keyword evidence="2" id="KW-0812">Transmembrane</keyword>
<dbReference type="GO" id="GO:0005886">
    <property type="term" value="C:plasma membrane"/>
    <property type="evidence" value="ECO:0007669"/>
    <property type="project" value="InterPro"/>
</dbReference>
<dbReference type="Proteomes" id="UP000244962">
    <property type="component" value="Unassembled WGS sequence"/>
</dbReference>
<keyword evidence="5" id="KW-1185">Reference proteome</keyword>
<evidence type="ECO:0000313" key="4">
    <source>
        <dbReference type="EMBL" id="PWC04669.1"/>
    </source>
</evidence>
<name>A0A2U1TAF1_9MICO</name>
<dbReference type="InterPro" id="IPR018764">
    <property type="entry name" value="RskA_C"/>
</dbReference>
<dbReference type="RefSeq" id="WP_108963716.1">
    <property type="nucleotide sequence ID" value="NZ_QEFB01000018.1"/>
</dbReference>
<comment type="caution">
    <text evidence="4">The sequence shown here is derived from an EMBL/GenBank/DDBJ whole genome shotgun (WGS) entry which is preliminary data.</text>
</comment>
<evidence type="ECO:0000259" key="3">
    <source>
        <dbReference type="Pfam" id="PF10099"/>
    </source>
</evidence>
<protein>
    <submittedName>
        <fullName evidence="4">Anti-sigma factor</fullName>
    </submittedName>
</protein>
<feature type="transmembrane region" description="Helical" evidence="2">
    <location>
        <begin position="120"/>
        <end position="143"/>
    </location>
</feature>
<keyword evidence="2" id="KW-0472">Membrane</keyword>
<proteinExistence type="predicted"/>
<gene>
    <name evidence="4" type="ORF">DF223_14605</name>
</gene>
<organism evidence="4 5">
    <name type="scientific">Mycetocola zhujimingii</name>
    <dbReference type="NCBI Taxonomy" id="2079792"/>
    <lineage>
        <taxon>Bacteria</taxon>
        <taxon>Bacillati</taxon>
        <taxon>Actinomycetota</taxon>
        <taxon>Actinomycetes</taxon>
        <taxon>Micrococcales</taxon>
        <taxon>Microbacteriaceae</taxon>
        <taxon>Mycetocola</taxon>
    </lineage>
</organism>
<dbReference type="AlphaFoldDB" id="A0A2U1TAF1"/>
<accession>A0A2U1TAF1</accession>
<dbReference type="EMBL" id="QEFB01000018">
    <property type="protein sequence ID" value="PWC04669.1"/>
    <property type="molecule type" value="Genomic_DNA"/>
</dbReference>
<feature type="region of interest" description="Disordered" evidence="1">
    <location>
        <begin position="236"/>
        <end position="258"/>
    </location>
</feature>
<evidence type="ECO:0000256" key="2">
    <source>
        <dbReference type="SAM" id="Phobius"/>
    </source>
</evidence>
<reference evidence="5" key="1">
    <citation type="submission" date="2018-04" db="EMBL/GenBank/DDBJ databases">
        <authorList>
            <person name="Liu S."/>
            <person name="Wang Z."/>
            <person name="Li J."/>
        </authorList>
    </citation>
    <scope>NUCLEOTIDE SEQUENCE [LARGE SCALE GENOMIC DNA]</scope>
    <source>
        <strain evidence="5">622</strain>
    </source>
</reference>